<evidence type="ECO:0000313" key="2">
    <source>
        <dbReference type="Proteomes" id="UP000037460"/>
    </source>
</evidence>
<evidence type="ECO:0000313" key="1">
    <source>
        <dbReference type="EMBL" id="KOO23696.1"/>
    </source>
</evidence>
<sequence>MGPGDPGFDAGEAAIAAVMDARMADLQRREAAGELTDAELAELAQLSATAVAIMDERIADLQRREATGELTDAELAELAQLITTSSHAGSAAAIDDRNKPRFDADDAEAAVLMDERIADLKRREAAGELTGEERLQLAELEQKKEWHMAAPKHEPLEIPFEIPPCVKVPPS</sequence>
<name>A0A0M0JAU7_9EUKA</name>
<dbReference type="Proteomes" id="UP000037460">
    <property type="component" value="Unassembled WGS sequence"/>
</dbReference>
<keyword evidence="2" id="KW-1185">Reference proteome</keyword>
<gene>
    <name evidence="1" type="ORF">Ctob_009055</name>
</gene>
<comment type="caution">
    <text evidence="1">The sequence shown here is derived from an EMBL/GenBank/DDBJ whole genome shotgun (WGS) entry which is preliminary data.</text>
</comment>
<protein>
    <submittedName>
        <fullName evidence="1">Uncharacterized protein</fullName>
    </submittedName>
</protein>
<dbReference type="EMBL" id="JWZX01003166">
    <property type="protein sequence ID" value="KOO23696.1"/>
    <property type="molecule type" value="Genomic_DNA"/>
</dbReference>
<dbReference type="AlphaFoldDB" id="A0A0M0JAU7"/>
<organism evidence="1 2">
    <name type="scientific">Chrysochromulina tobinii</name>
    <dbReference type="NCBI Taxonomy" id="1460289"/>
    <lineage>
        <taxon>Eukaryota</taxon>
        <taxon>Haptista</taxon>
        <taxon>Haptophyta</taxon>
        <taxon>Prymnesiophyceae</taxon>
        <taxon>Prymnesiales</taxon>
        <taxon>Chrysochromulinaceae</taxon>
        <taxon>Chrysochromulina</taxon>
    </lineage>
</organism>
<reference evidence="2" key="1">
    <citation type="journal article" date="2015" name="PLoS Genet.">
        <title>Genome Sequence and Transcriptome Analyses of Chrysochromulina tobin: Metabolic Tools for Enhanced Algal Fitness in the Prominent Order Prymnesiales (Haptophyceae).</title>
        <authorList>
            <person name="Hovde B.T."/>
            <person name="Deodato C.R."/>
            <person name="Hunsperger H.M."/>
            <person name="Ryken S.A."/>
            <person name="Yost W."/>
            <person name="Jha R.K."/>
            <person name="Patterson J."/>
            <person name="Monnat R.J. Jr."/>
            <person name="Barlow S.B."/>
            <person name="Starkenburg S.R."/>
            <person name="Cattolico R.A."/>
        </authorList>
    </citation>
    <scope>NUCLEOTIDE SEQUENCE</scope>
    <source>
        <strain evidence="2">CCMP291</strain>
    </source>
</reference>
<accession>A0A0M0JAU7</accession>
<proteinExistence type="predicted"/>